<organism evidence="2 3">
    <name type="scientific">Adineta ricciae</name>
    <name type="common">Rotifer</name>
    <dbReference type="NCBI Taxonomy" id="249248"/>
    <lineage>
        <taxon>Eukaryota</taxon>
        <taxon>Metazoa</taxon>
        <taxon>Spiralia</taxon>
        <taxon>Gnathifera</taxon>
        <taxon>Rotifera</taxon>
        <taxon>Eurotatoria</taxon>
        <taxon>Bdelloidea</taxon>
        <taxon>Adinetida</taxon>
        <taxon>Adinetidae</taxon>
        <taxon>Adineta</taxon>
    </lineage>
</organism>
<dbReference type="Proteomes" id="UP000663852">
    <property type="component" value="Unassembled WGS sequence"/>
</dbReference>
<name>A0A814KT42_ADIRI</name>
<protein>
    <submittedName>
        <fullName evidence="2">Uncharacterized protein</fullName>
    </submittedName>
</protein>
<evidence type="ECO:0000313" key="3">
    <source>
        <dbReference type="Proteomes" id="UP000663852"/>
    </source>
</evidence>
<proteinExistence type="predicted"/>
<keyword evidence="1" id="KW-0732">Signal</keyword>
<evidence type="ECO:0000256" key="1">
    <source>
        <dbReference type="SAM" id="SignalP"/>
    </source>
</evidence>
<dbReference type="AlphaFoldDB" id="A0A814KT42"/>
<dbReference type="OrthoDB" id="407674at2759"/>
<comment type="caution">
    <text evidence="2">The sequence shown here is derived from an EMBL/GenBank/DDBJ whole genome shotgun (WGS) entry which is preliminary data.</text>
</comment>
<sequence>MQFRLALIVYLKFSMIANLFGKDHTLAEKNRIRIKTLYEDHLLIRPSTNNTSPTVVAIGVAIMEVIGIDPQKQVRSKKKIELDLTNFVFEGYYAECQYRVEMV</sequence>
<feature type="chain" id="PRO_5033047884" evidence="1">
    <location>
        <begin position="22"/>
        <end position="103"/>
    </location>
</feature>
<gene>
    <name evidence="2" type="ORF">EDS130_LOCUS17640</name>
</gene>
<feature type="signal peptide" evidence="1">
    <location>
        <begin position="1"/>
        <end position="21"/>
    </location>
</feature>
<accession>A0A814KT42</accession>
<reference evidence="2" key="1">
    <citation type="submission" date="2021-02" db="EMBL/GenBank/DDBJ databases">
        <authorList>
            <person name="Nowell W R."/>
        </authorList>
    </citation>
    <scope>NUCLEOTIDE SEQUENCE</scope>
</reference>
<evidence type="ECO:0000313" key="2">
    <source>
        <dbReference type="EMBL" id="CAF1055257.1"/>
    </source>
</evidence>
<dbReference type="EMBL" id="CAJNOJ010000079">
    <property type="protein sequence ID" value="CAF1055257.1"/>
    <property type="molecule type" value="Genomic_DNA"/>
</dbReference>